<comment type="caution">
    <text evidence="5">The sequence shown here is derived from an EMBL/GenBank/DDBJ whole genome shotgun (WGS) entry which is preliminary data.</text>
</comment>
<protein>
    <recommendedName>
        <fullName evidence="2">Guanosine-5'-triphosphate,3'-diphosphate pyrophosphatase</fullName>
        <ecNumber evidence="2">3.6.1.40</ecNumber>
    </recommendedName>
    <alternativeName>
        <fullName evidence="2">Guanosine pentaphosphate phosphohydrolase</fullName>
    </alternativeName>
    <alternativeName>
        <fullName evidence="2">pppGpp-5'-phosphohydrolase</fullName>
    </alternativeName>
</protein>
<name>A0A8I0MYV1_9GAMM</name>
<feature type="domain" description="Ppx/GppA phosphatase N-terminal" evidence="3">
    <location>
        <begin position="24"/>
        <end position="304"/>
    </location>
</feature>
<dbReference type="Pfam" id="PF21447">
    <property type="entry name" value="Ppx-GppA_III"/>
    <property type="match status" value="1"/>
</dbReference>
<dbReference type="HAMAP" id="MF_01550">
    <property type="entry name" value="GppA"/>
    <property type="match status" value="1"/>
</dbReference>
<dbReference type="PIRSF" id="PIRSF001267">
    <property type="entry name" value="Pyrophosphatase_GppA_Ppx"/>
    <property type="match status" value="1"/>
</dbReference>
<keyword evidence="6" id="KW-1185">Reference proteome</keyword>
<dbReference type="Gene3D" id="1.10.3210.10">
    <property type="entry name" value="Hypothetical protein af1432"/>
    <property type="match status" value="1"/>
</dbReference>
<dbReference type="Proteomes" id="UP000660708">
    <property type="component" value="Unassembled WGS sequence"/>
</dbReference>
<keyword evidence="1 2" id="KW-0378">Hydrolase</keyword>
<accession>A0A8I0MYV1</accession>
<dbReference type="InterPro" id="IPR048950">
    <property type="entry name" value="Ppx_GppA_C"/>
</dbReference>
<evidence type="ECO:0000256" key="1">
    <source>
        <dbReference type="ARBA" id="ARBA00022801"/>
    </source>
</evidence>
<dbReference type="Gene3D" id="3.30.420.150">
    <property type="entry name" value="Exopolyphosphatase. Domain 2"/>
    <property type="match status" value="1"/>
</dbReference>
<proteinExistence type="inferred from homology"/>
<dbReference type="InterPro" id="IPR030673">
    <property type="entry name" value="PyroPPase_GppA_Ppx"/>
</dbReference>
<dbReference type="SUPFAM" id="SSF109604">
    <property type="entry name" value="HD-domain/PDEase-like"/>
    <property type="match status" value="1"/>
</dbReference>
<dbReference type="PANTHER" id="PTHR30005">
    <property type="entry name" value="EXOPOLYPHOSPHATASE"/>
    <property type="match status" value="1"/>
</dbReference>
<dbReference type="GO" id="GO:0015974">
    <property type="term" value="P:guanosine pentaphosphate catabolic process"/>
    <property type="evidence" value="ECO:0007669"/>
    <property type="project" value="InterPro"/>
</dbReference>
<dbReference type="FunFam" id="3.30.420.40:FF:000023">
    <property type="entry name" value="Guanosine-5'-triphosphate,3'-diphosphate pyrophosphatase"/>
    <property type="match status" value="1"/>
</dbReference>
<dbReference type="InterPro" id="IPR023709">
    <property type="entry name" value="Guo-5TP_3DP_PyrP"/>
</dbReference>
<dbReference type="EC" id="3.6.1.40" evidence="2"/>
<dbReference type="FunFam" id="3.30.420.150:FF:000001">
    <property type="entry name" value="Guanosine-5'-triphosphate,3'-diphosphate pyrophosphatase"/>
    <property type="match status" value="1"/>
</dbReference>
<evidence type="ECO:0000259" key="4">
    <source>
        <dbReference type="Pfam" id="PF21447"/>
    </source>
</evidence>
<sequence>MAKTASKEDIYAVIDLGSNSFHMLIAKHMAGGIHTIGRVKRKVRLASGLNDQNELSLEAMQRGWECLALFAERLQDIPTKNVSIVATATLRLAVNANVFIEKAQQILNHQVNVISGEAEAKTIYKGVAHTSACQGKQLVIDIGGASTEVVIGKGFNALLYKSLNMGCVTYLDRYFSDGLLSIENFDAAERAAKQVIQPIQAEYKQLGWELAIGASGTVQAIQEIFAAMGENEQLTLSKLEEVKLKAITCKTVAALSLPGLIEERRLVFVSGLAILIALFKSLDIQSMGLAGGALREGVLYSMIPDFQAVDICQRTLDGFTQRYHVDTEQAQRVYEVVSEIIAQVSSSWKLDEQACLHLAKAIAFLHEIGLLIDYKQYHRHSGYILANTSMPGYSKAQKDIIVAIVKNHRADLVAKDFEQLSCHLEYTKLLCVIVRLGVLLSMRRKDDVLPKVTVQASSKEKKSLVMQMPDPWLSLHPLMLAELVQEAAYLSQFGWELKIERV</sequence>
<evidence type="ECO:0000256" key="2">
    <source>
        <dbReference type="HAMAP-Rule" id="MF_01550"/>
    </source>
</evidence>
<dbReference type="GO" id="GO:0008894">
    <property type="term" value="F:guanosine-5'-triphosphate,3'-diphosphate diphosphatase activity"/>
    <property type="evidence" value="ECO:0007669"/>
    <property type="project" value="UniProtKB-UniRule"/>
</dbReference>
<evidence type="ECO:0000313" key="5">
    <source>
        <dbReference type="EMBL" id="MBE0348008.1"/>
    </source>
</evidence>
<organism evidence="5 6">
    <name type="scientific">Pseudoalteromonas peptidolytica F12-50-A1</name>
    <dbReference type="NCBI Taxonomy" id="1315280"/>
    <lineage>
        <taxon>Bacteria</taxon>
        <taxon>Pseudomonadati</taxon>
        <taxon>Pseudomonadota</taxon>
        <taxon>Gammaproteobacteria</taxon>
        <taxon>Alteromonadales</taxon>
        <taxon>Pseudoalteromonadaceae</taxon>
        <taxon>Pseudoalteromonas</taxon>
    </lineage>
</organism>
<comment type="pathway">
    <text evidence="2">Purine metabolism; ppGpp biosynthesis; ppGpp from GTP: step 2/2.</text>
</comment>
<dbReference type="GO" id="GO:0015949">
    <property type="term" value="P:nucleobase-containing small molecule interconversion"/>
    <property type="evidence" value="ECO:0007669"/>
    <property type="project" value="TreeGrafter"/>
</dbReference>
<comment type="similarity">
    <text evidence="2">Belongs to the GppA/Ppx family. GppA subfamily.</text>
</comment>
<comment type="function">
    <text evidence="2">Catalyzes the conversion of pppGpp to ppGpp. Guanosine pentaphosphate (pppGpp) is a cytoplasmic signaling molecule which together with ppGpp controls the 'stringent response', an adaptive process that allows bacteria to respond to amino acid starvation, resulting in the coordinated regulation of numerous cellular activities.</text>
</comment>
<feature type="domain" description="Ppx/GppA phosphatase C-terminal" evidence="4">
    <location>
        <begin position="312"/>
        <end position="486"/>
    </location>
</feature>
<dbReference type="RefSeq" id="WP_147391396.1">
    <property type="nucleotide sequence ID" value="NZ_AQHF01000029.1"/>
</dbReference>
<dbReference type="NCBIfam" id="NF008260">
    <property type="entry name" value="PRK11031.1"/>
    <property type="match status" value="1"/>
</dbReference>
<dbReference type="Pfam" id="PF02541">
    <property type="entry name" value="Ppx-GppA"/>
    <property type="match status" value="1"/>
</dbReference>
<dbReference type="Gene3D" id="3.30.420.40">
    <property type="match status" value="1"/>
</dbReference>
<dbReference type="EMBL" id="AQHF01000029">
    <property type="protein sequence ID" value="MBE0348008.1"/>
    <property type="molecule type" value="Genomic_DNA"/>
</dbReference>
<dbReference type="GO" id="GO:0015970">
    <property type="term" value="P:guanosine tetraphosphate biosynthetic process"/>
    <property type="evidence" value="ECO:0007669"/>
    <property type="project" value="UniProtKB-UniRule"/>
</dbReference>
<comment type="catalytic activity">
    <reaction evidence="2">
        <text>guanosine 3'-diphosphate 5'-triphosphate + H2O = guanosine 3',5'-bis(diphosphate) + phosphate + H(+)</text>
        <dbReference type="Rhea" id="RHEA:13073"/>
        <dbReference type="ChEBI" id="CHEBI:15377"/>
        <dbReference type="ChEBI" id="CHEBI:15378"/>
        <dbReference type="ChEBI" id="CHEBI:43474"/>
        <dbReference type="ChEBI" id="CHEBI:77828"/>
        <dbReference type="ChEBI" id="CHEBI:142410"/>
        <dbReference type="EC" id="3.6.1.40"/>
    </reaction>
</comment>
<dbReference type="AlphaFoldDB" id="A0A8I0MYV1"/>
<dbReference type="UniPathway" id="UPA00908">
    <property type="reaction ID" value="UER00885"/>
</dbReference>
<dbReference type="PANTHER" id="PTHR30005:SF0">
    <property type="entry name" value="RETROGRADE REGULATION PROTEIN 2"/>
    <property type="match status" value="1"/>
</dbReference>
<evidence type="ECO:0000313" key="6">
    <source>
        <dbReference type="Proteomes" id="UP000660708"/>
    </source>
</evidence>
<dbReference type="SUPFAM" id="SSF53067">
    <property type="entry name" value="Actin-like ATPase domain"/>
    <property type="match status" value="2"/>
</dbReference>
<dbReference type="InterPro" id="IPR003695">
    <property type="entry name" value="Ppx_GppA_N"/>
</dbReference>
<evidence type="ECO:0000259" key="3">
    <source>
        <dbReference type="Pfam" id="PF02541"/>
    </source>
</evidence>
<reference evidence="5 6" key="1">
    <citation type="submission" date="2015-06" db="EMBL/GenBank/DDBJ databases">
        <title>Genome sequence of Pseudoalteromonas peptidolytica.</title>
        <authorList>
            <person name="Xie B.-B."/>
            <person name="Rong J.-C."/>
            <person name="Qin Q.-L."/>
            <person name="Zhang Y.-Z."/>
        </authorList>
    </citation>
    <scope>NUCLEOTIDE SEQUENCE [LARGE SCALE GENOMIC DNA]</scope>
    <source>
        <strain evidence="5 6">F12-50-A1</strain>
    </source>
</reference>
<dbReference type="InterPro" id="IPR043129">
    <property type="entry name" value="ATPase_NBD"/>
</dbReference>
<gene>
    <name evidence="5" type="primary">ppx-gppA</name>
    <name evidence="2" type="synonym">gppA</name>
    <name evidence="5" type="ORF">PPEP_a4412</name>
</gene>
<dbReference type="InterPro" id="IPR050273">
    <property type="entry name" value="GppA/Ppx_hydrolase"/>
</dbReference>